<keyword evidence="3" id="KW-1185">Reference proteome</keyword>
<sequence>MEAMVWAVIGMALFRGDSVRQLINKLDIVLPQEVDSVVRNSVVCPHRQSVRRGGLSTGAQGMPDACLATRTTTSLATAAA</sequence>
<name>A0ABP6VJ86_9GAMM</name>
<protein>
    <recommendedName>
        <fullName evidence="1">Transposase IS4 N-terminal domain-containing protein</fullName>
    </recommendedName>
</protein>
<evidence type="ECO:0000259" key="1">
    <source>
        <dbReference type="Pfam" id="PF13006"/>
    </source>
</evidence>
<dbReference type="InterPro" id="IPR024473">
    <property type="entry name" value="Transposases_IS4_N"/>
</dbReference>
<gene>
    <name evidence="2" type="ORF">GCM10022394_13350</name>
</gene>
<accession>A0ABP6VJ86</accession>
<proteinExistence type="predicted"/>
<dbReference type="EMBL" id="BAABCX010000001">
    <property type="protein sequence ID" value="GAA3535099.1"/>
    <property type="molecule type" value="Genomic_DNA"/>
</dbReference>
<evidence type="ECO:0000313" key="2">
    <source>
        <dbReference type="EMBL" id="GAA3535099.1"/>
    </source>
</evidence>
<comment type="caution">
    <text evidence="2">The sequence shown here is derived from an EMBL/GenBank/DDBJ whole genome shotgun (WGS) entry which is preliminary data.</text>
</comment>
<reference evidence="3" key="1">
    <citation type="journal article" date="2019" name="Int. J. Syst. Evol. Microbiol.">
        <title>The Global Catalogue of Microorganisms (GCM) 10K type strain sequencing project: providing services to taxonomists for standard genome sequencing and annotation.</title>
        <authorList>
            <consortium name="The Broad Institute Genomics Platform"/>
            <consortium name="The Broad Institute Genome Sequencing Center for Infectious Disease"/>
            <person name="Wu L."/>
            <person name="Ma J."/>
        </authorList>
    </citation>
    <scope>NUCLEOTIDE SEQUENCE [LARGE SCALE GENOMIC DNA]</scope>
    <source>
        <strain evidence="3">JCM 17110</strain>
    </source>
</reference>
<feature type="domain" description="Transposase IS4 N-terminal" evidence="1">
    <location>
        <begin position="1"/>
        <end position="48"/>
    </location>
</feature>
<dbReference type="Pfam" id="PF13006">
    <property type="entry name" value="Nterm_IS4"/>
    <property type="match status" value="1"/>
</dbReference>
<dbReference type="Proteomes" id="UP001500795">
    <property type="component" value="Unassembled WGS sequence"/>
</dbReference>
<evidence type="ECO:0000313" key="3">
    <source>
        <dbReference type="Proteomes" id="UP001500795"/>
    </source>
</evidence>
<organism evidence="2 3">
    <name type="scientific">Zobellella aerophila</name>
    <dbReference type="NCBI Taxonomy" id="870480"/>
    <lineage>
        <taxon>Bacteria</taxon>
        <taxon>Pseudomonadati</taxon>
        <taxon>Pseudomonadota</taxon>
        <taxon>Gammaproteobacteria</taxon>
        <taxon>Aeromonadales</taxon>
        <taxon>Aeromonadaceae</taxon>
        <taxon>Zobellella</taxon>
    </lineage>
</organism>